<dbReference type="PANTHER" id="PTHR33512">
    <property type="entry name" value="PROTEIN, PUTATIVE (DUF1191)-RELATED"/>
    <property type="match status" value="1"/>
</dbReference>
<dbReference type="GeneID" id="108854488"/>
<keyword evidence="1" id="KW-0472">Membrane</keyword>
<dbReference type="GO" id="GO:0016020">
    <property type="term" value="C:membrane"/>
    <property type="evidence" value="ECO:0007669"/>
    <property type="project" value="TreeGrafter"/>
</dbReference>
<reference evidence="2" key="1">
    <citation type="journal article" date="2019" name="Database">
        <title>The radish genome database (RadishGD): an integrated information resource for radish genomics.</title>
        <authorList>
            <person name="Yu H.J."/>
            <person name="Baek S."/>
            <person name="Lee Y.J."/>
            <person name="Cho A."/>
            <person name="Mun J.H."/>
        </authorList>
    </citation>
    <scope>NUCLEOTIDE SEQUENCE [LARGE SCALE GENOMIC DNA]</scope>
    <source>
        <strain evidence="2">cv. WK10039</strain>
    </source>
</reference>
<dbReference type="RefSeq" id="XP_018483564.2">
    <property type="nucleotide sequence ID" value="XM_018628062.2"/>
</dbReference>
<dbReference type="KEGG" id="rsz:108854488"/>
<dbReference type="PANTHER" id="PTHR33512:SF4">
    <property type="entry name" value="PROTEIN, PUTATIVE (DUF1191)-RELATED"/>
    <property type="match status" value="1"/>
</dbReference>
<keyword evidence="1" id="KW-0812">Transmembrane</keyword>
<protein>
    <submittedName>
        <fullName evidence="3">Uncharacterized protein LOC108854488</fullName>
    </submittedName>
</protein>
<dbReference type="OrthoDB" id="768690at2759"/>
<evidence type="ECO:0000313" key="3">
    <source>
        <dbReference type="RefSeq" id="XP_018483564.2"/>
    </source>
</evidence>
<dbReference type="InterPro" id="IPR010605">
    <property type="entry name" value="DUF1191"/>
</dbReference>
<reference evidence="3" key="2">
    <citation type="submission" date="2025-08" db="UniProtKB">
        <authorList>
            <consortium name="RefSeq"/>
        </authorList>
    </citation>
    <scope>IDENTIFICATION</scope>
    <source>
        <tissue evidence="3">Leaf</tissue>
    </source>
</reference>
<keyword evidence="2" id="KW-1185">Reference proteome</keyword>
<dbReference type="Proteomes" id="UP000504610">
    <property type="component" value="Chromosome 4"/>
</dbReference>
<gene>
    <name evidence="3" type="primary">LOC108854488</name>
</gene>
<dbReference type="Pfam" id="PF06697">
    <property type="entry name" value="DUF1191"/>
    <property type="match status" value="1"/>
</dbReference>
<feature type="transmembrane region" description="Helical" evidence="1">
    <location>
        <begin position="259"/>
        <end position="288"/>
    </location>
</feature>
<organism evidence="2 3">
    <name type="scientific">Raphanus sativus</name>
    <name type="common">Radish</name>
    <name type="synonym">Raphanus raphanistrum var. sativus</name>
    <dbReference type="NCBI Taxonomy" id="3726"/>
    <lineage>
        <taxon>Eukaryota</taxon>
        <taxon>Viridiplantae</taxon>
        <taxon>Streptophyta</taxon>
        <taxon>Embryophyta</taxon>
        <taxon>Tracheophyta</taxon>
        <taxon>Spermatophyta</taxon>
        <taxon>Magnoliopsida</taxon>
        <taxon>eudicotyledons</taxon>
        <taxon>Gunneridae</taxon>
        <taxon>Pentapetalae</taxon>
        <taxon>rosids</taxon>
        <taxon>malvids</taxon>
        <taxon>Brassicales</taxon>
        <taxon>Brassicaceae</taxon>
        <taxon>Brassiceae</taxon>
        <taxon>Raphanus</taxon>
    </lineage>
</organism>
<sequence length="340" mass="38198">MPFLAHSTLKNILFKKTTEINMNFKSLICCVVFLLHTNLFSSTSPPSPINIISTTSILNVTLPHSLTQSLEDLALKTLTNQHHTGALYRAVLPKNLTGIEVSIVRLTGKSLWNTGARFSNVLIPARSVSVPPARRVAIVYQNLGNWSNHWYTVPGYRLITSVLGFRVLDVSDQDNVREISLKTKNPVKILFRDLSDEKMLSRVSCVSFKAQNEDKEAARISRMILPGVCYGSSHGDYSVVEPLEKDKKKKKKVALWRTWWWLLMVGLVLGFGVLWFLGLVCTLGLRILRTKKIQVMMDREANDGEVFKTRWVCGSKMPSATVTRTLPESESGIFENCSNG</sequence>
<evidence type="ECO:0000313" key="2">
    <source>
        <dbReference type="Proteomes" id="UP000504610"/>
    </source>
</evidence>
<keyword evidence="1" id="KW-1133">Transmembrane helix</keyword>
<accession>A0A6J0NGA6</accession>
<name>A0A6J0NGA6_RAPSA</name>
<evidence type="ECO:0000256" key="1">
    <source>
        <dbReference type="SAM" id="Phobius"/>
    </source>
</evidence>
<proteinExistence type="predicted"/>
<dbReference type="AlphaFoldDB" id="A0A6J0NGA6"/>